<reference evidence="1 2" key="1">
    <citation type="submission" date="2013-02" db="EMBL/GenBank/DDBJ databases">
        <title>The Genome Annotation of Plasmodium falciparum MaliPS096_E11.</title>
        <authorList>
            <consortium name="The Broad Institute Genome Sequencing Platform"/>
            <consortium name="The Broad Institute Genome Sequencing Center for Infectious Disease"/>
            <person name="Neafsey D."/>
            <person name="Hoffman S."/>
            <person name="Volkman S."/>
            <person name="Rosenthal P."/>
            <person name="Walker B."/>
            <person name="Young S.K."/>
            <person name="Zeng Q."/>
            <person name="Gargeya S."/>
            <person name="Fitzgerald M."/>
            <person name="Haas B."/>
            <person name="Abouelleil A."/>
            <person name="Allen A.W."/>
            <person name="Alvarado L."/>
            <person name="Arachchi H.M."/>
            <person name="Berlin A.M."/>
            <person name="Chapman S.B."/>
            <person name="Gainer-Dewar J."/>
            <person name="Goldberg J."/>
            <person name="Griggs A."/>
            <person name="Gujja S."/>
            <person name="Hansen M."/>
            <person name="Howarth C."/>
            <person name="Imamovic A."/>
            <person name="Ireland A."/>
            <person name="Larimer J."/>
            <person name="McCowan C."/>
            <person name="Murphy C."/>
            <person name="Pearson M."/>
            <person name="Poon T.W."/>
            <person name="Priest M."/>
            <person name="Roberts A."/>
            <person name="Saif S."/>
            <person name="Shea T."/>
            <person name="Sisk P."/>
            <person name="Sykes S."/>
            <person name="Wortman J."/>
            <person name="Nusbaum C."/>
            <person name="Birren B."/>
        </authorList>
    </citation>
    <scope>NUCLEOTIDE SEQUENCE [LARGE SCALE GENOMIC DNA]</scope>
    <source>
        <strain evidence="1 2">MaliPS096_E11</strain>
    </source>
</reference>
<accession>A0A024WTK7</accession>
<dbReference type="EMBL" id="KI925517">
    <property type="protein sequence ID" value="ETW50559.1"/>
    <property type="molecule type" value="Genomic_DNA"/>
</dbReference>
<organism evidence="1 2">
    <name type="scientific">Plasmodium falciparum MaliPS096_E11</name>
    <dbReference type="NCBI Taxonomy" id="1036727"/>
    <lineage>
        <taxon>Eukaryota</taxon>
        <taxon>Sar</taxon>
        <taxon>Alveolata</taxon>
        <taxon>Apicomplexa</taxon>
        <taxon>Aconoidasida</taxon>
        <taxon>Haemosporida</taxon>
        <taxon>Plasmodiidae</taxon>
        <taxon>Plasmodium</taxon>
        <taxon>Plasmodium (Laverania)</taxon>
    </lineage>
</organism>
<sequence>MALLFIFYFFFHEDIDFNMINLCNKDEYIKVLQSE</sequence>
<name>A0A024WTK7_PLAFA</name>
<protein>
    <submittedName>
        <fullName evidence="1">Uncharacterized protein</fullName>
    </submittedName>
</protein>
<proteinExistence type="predicted"/>
<dbReference type="AlphaFoldDB" id="A0A024WTK7"/>
<evidence type="ECO:0000313" key="1">
    <source>
        <dbReference type="EMBL" id="ETW50559.1"/>
    </source>
</evidence>
<evidence type="ECO:0000313" key="2">
    <source>
        <dbReference type="Proteomes" id="UP000030699"/>
    </source>
</evidence>
<dbReference type="Proteomes" id="UP000030699">
    <property type="component" value="Unassembled WGS sequence"/>
</dbReference>
<reference evidence="1 2" key="2">
    <citation type="submission" date="2013-02" db="EMBL/GenBank/DDBJ databases">
        <title>The Genome Sequence of Plasmodium falciparum MaliPS096_E11.</title>
        <authorList>
            <consortium name="The Broad Institute Genome Sequencing Platform"/>
            <consortium name="The Broad Institute Genome Sequencing Center for Infectious Disease"/>
            <person name="Neafsey D."/>
            <person name="Cheeseman I."/>
            <person name="Volkman S."/>
            <person name="Adams J."/>
            <person name="Walker B."/>
            <person name="Young S.K."/>
            <person name="Zeng Q."/>
            <person name="Gargeya S."/>
            <person name="Fitzgerald M."/>
            <person name="Haas B."/>
            <person name="Abouelleil A."/>
            <person name="Alvarado L."/>
            <person name="Arachchi H.M."/>
            <person name="Berlin A.M."/>
            <person name="Chapman S.B."/>
            <person name="Dewar J."/>
            <person name="Goldberg J."/>
            <person name="Griggs A."/>
            <person name="Gujja S."/>
            <person name="Hansen M."/>
            <person name="Howarth C."/>
            <person name="Imamovic A."/>
            <person name="Larimer J."/>
            <person name="McCowan C."/>
            <person name="Murphy C."/>
            <person name="Neiman D."/>
            <person name="Pearson M."/>
            <person name="Priest M."/>
            <person name="Roberts A."/>
            <person name="Saif S."/>
            <person name="Shea T."/>
            <person name="Sisk P."/>
            <person name="Sykes S."/>
            <person name="Wortman J."/>
            <person name="Nusbaum C."/>
            <person name="Birren B."/>
        </authorList>
    </citation>
    <scope>NUCLEOTIDE SEQUENCE [LARGE SCALE GENOMIC DNA]</scope>
    <source>
        <strain evidence="1 2">MaliPS096_E11</strain>
    </source>
</reference>
<gene>
    <name evidence="1" type="ORF">PFMALIP_01287</name>
</gene>